<accession>A0AAN6GK70</accession>
<dbReference type="InterPro" id="IPR029033">
    <property type="entry name" value="His_PPase_superfam"/>
</dbReference>
<dbReference type="EMBL" id="JAPDMZ010000279">
    <property type="protein sequence ID" value="KAK0544509.1"/>
    <property type="molecule type" value="Genomic_DNA"/>
</dbReference>
<keyword evidence="3" id="KW-1185">Reference proteome</keyword>
<proteinExistence type="predicted"/>
<feature type="region of interest" description="Disordered" evidence="1">
    <location>
        <begin position="80"/>
        <end position="188"/>
    </location>
</feature>
<feature type="region of interest" description="Disordered" evidence="1">
    <location>
        <begin position="34"/>
        <end position="58"/>
    </location>
</feature>
<dbReference type="Proteomes" id="UP001176517">
    <property type="component" value="Unassembled WGS sequence"/>
</dbReference>
<feature type="compositionally biased region" description="Basic and acidic residues" evidence="1">
    <location>
        <begin position="92"/>
        <end position="123"/>
    </location>
</feature>
<sequence>MEKSSERDLESNSALTTNLVLDPLLMELDFGSREGTRRGMHVPGFPKSSSPGESRETFARRLRDAGECWFRAAGMPSDTVNRFGRSISAVAKDGKSSKDSRRGADKGRTGGEEVKQAAKETIRLESQMQGESLPETEGDDFETGTPARKRQRTESASLESEGTTAAQTPVAVAGSSAEPGNDPGSAAQAQVRPAHVVLVTHGMAISTFLTCFQPAMDKSSSGVIPSSYPFPSNTGYFTMGIRPIQRLSTKSTDKSKASSFGQLNTDKMELFLLRANETAHLASAGLGGSPRRGVGKQEQGLQSISSFFSKK</sequence>
<evidence type="ECO:0000313" key="2">
    <source>
        <dbReference type="EMBL" id="KAK0544509.1"/>
    </source>
</evidence>
<protein>
    <recommendedName>
        <fullName evidence="4">Phosphoglycerate mutase family protein</fullName>
    </recommendedName>
</protein>
<feature type="compositionally biased region" description="Polar residues" evidence="1">
    <location>
        <begin position="299"/>
        <end position="311"/>
    </location>
</feature>
<comment type="caution">
    <text evidence="2">The sequence shown here is derived from an EMBL/GenBank/DDBJ whole genome shotgun (WGS) entry which is preliminary data.</text>
</comment>
<evidence type="ECO:0000256" key="1">
    <source>
        <dbReference type="SAM" id="MobiDB-lite"/>
    </source>
</evidence>
<organism evidence="2 3">
    <name type="scientific">Tilletia horrida</name>
    <dbReference type="NCBI Taxonomy" id="155126"/>
    <lineage>
        <taxon>Eukaryota</taxon>
        <taxon>Fungi</taxon>
        <taxon>Dikarya</taxon>
        <taxon>Basidiomycota</taxon>
        <taxon>Ustilaginomycotina</taxon>
        <taxon>Exobasidiomycetes</taxon>
        <taxon>Tilletiales</taxon>
        <taxon>Tilletiaceae</taxon>
        <taxon>Tilletia</taxon>
    </lineage>
</organism>
<name>A0AAN6GK70_9BASI</name>
<evidence type="ECO:0008006" key="4">
    <source>
        <dbReference type="Google" id="ProtNLM"/>
    </source>
</evidence>
<feature type="compositionally biased region" description="Polar residues" evidence="1">
    <location>
        <begin position="154"/>
        <end position="167"/>
    </location>
</feature>
<gene>
    <name evidence="2" type="ORF">OC846_006048</name>
</gene>
<dbReference type="Gene3D" id="3.40.50.1240">
    <property type="entry name" value="Phosphoglycerate mutase-like"/>
    <property type="match status" value="1"/>
</dbReference>
<feature type="region of interest" description="Disordered" evidence="1">
    <location>
        <begin position="283"/>
        <end position="311"/>
    </location>
</feature>
<reference evidence="2" key="1">
    <citation type="journal article" date="2023" name="PhytoFront">
        <title>Draft Genome Resources of Seven Strains of Tilletia horrida, Causal Agent of Kernel Smut of Rice.</title>
        <authorList>
            <person name="Khanal S."/>
            <person name="Antony Babu S."/>
            <person name="Zhou X.G."/>
        </authorList>
    </citation>
    <scope>NUCLEOTIDE SEQUENCE</scope>
    <source>
        <strain evidence="2">TX6</strain>
    </source>
</reference>
<evidence type="ECO:0000313" key="3">
    <source>
        <dbReference type="Proteomes" id="UP001176517"/>
    </source>
</evidence>
<dbReference type="AlphaFoldDB" id="A0AAN6GK70"/>